<comment type="caution">
    <text evidence="10">The sequence shown here is derived from an EMBL/GenBank/DDBJ whole genome shotgun (WGS) entry which is preliminary data.</text>
</comment>
<protein>
    <submittedName>
        <fullName evidence="10">ABC transporter permease</fullName>
    </submittedName>
</protein>
<feature type="compositionally biased region" description="Basic residues" evidence="8">
    <location>
        <begin position="258"/>
        <end position="268"/>
    </location>
</feature>
<reference evidence="10 11" key="1">
    <citation type="submission" date="2015-10" db="EMBL/GenBank/DDBJ databases">
        <title>Draft genome sequence of pyrrolomycin-producing Streptomyces vitaminophilus.</title>
        <authorList>
            <person name="Graham D.E."/>
            <person name="Mahan K.M."/>
            <person name="Klingeman D.M."/>
            <person name="Hettich R.L."/>
            <person name="Parry R.J."/>
        </authorList>
    </citation>
    <scope>NUCLEOTIDE SEQUENCE [LARGE SCALE GENOMIC DNA]</scope>
    <source>
        <strain evidence="10 11">ATCC 31673</strain>
    </source>
</reference>
<gene>
    <name evidence="10" type="ORF">AQ490_11200</name>
</gene>
<dbReference type="EMBL" id="LLZU01000039">
    <property type="protein sequence ID" value="KRV46458.1"/>
    <property type="molecule type" value="Genomic_DNA"/>
</dbReference>
<evidence type="ECO:0000256" key="4">
    <source>
        <dbReference type="ARBA" id="ARBA00022692"/>
    </source>
</evidence>
<keyword evidence="4 7" id="KW-0812">Transmembrane</keyword>
<comment type="subcellular location">
    <subcellularLocation>
        <location evidence="1 7">Cell membrane</location>
        <topology evidence="1 7">Multi-pass membrane protein</topology>
    </subcellularLocation>
</comment>
<keyword evidence="3" id="KW-1003">Cell membrane</keyword>
<dbReference type="PROSITE" id="PS50928">
    <property type="entry name" value="ABC_TM1"/>
    <property type="match status" value="1"/>
</dbReference>
<dbReference type="Gene3D" id="1.10.3720.10">
    <property type="entry name" value="MetI-like"/>
    <property type="match status" value="1"/>
</dbReference>
<dbReference type="STRING" id="76728.AQ490_11200"/>
<evidence type="ECO:0000313" key="11">
    <source>
        <dbReference type="Proteomes" id="UP000050867"/>
    </source>
</evidence>
<evidence type="ECO:0000256" key="2">
    <source>
        <dbReference type="ARBA" id="ARBA00022448"/>
    </source>
</evidence>
<dbReference type="CDD" id="cd06261">
    <property type="entry name" value="TM_PBP2"/>
    <property type="match status" value="1"/>
</dbReference>
<feature type="transmembrane region" description="Helical" evidence="7">
    <location>
        <begin position="129"/>
        <end position="148"/>
    </location>
</feature>
<feature type="transmembrane region" description="Helical" evidence="7">
    <location>
        <begin position="101"/>
        <end position="123"/>
    </location>
</feature>
<dbReference type="AlphaFoldDB" id="A0A0T6LK73"/>
<evidence type="ECO:0000256" key="6">
    <source>
        <dbReference type="ARBA" id="ARBA00023136"/>
    </source>
</evidence>
<feature type="transmembrane region" description="Helical" evidence="7">
    <location>
        <begin position="12"/>
        <end position="31"/>
    </location>
</feature>
<dbReference type="InterPro" id="IPR035906">
    <property type="entry name" value="MetI-like_sf"/>
</dbReference>
<dbReference type="SUPFAM" id="SSF161098">
    <property type="entry name" value="MetI-like"/>
    <property type="match status" value="1"/>
</dbReference>
<feature type="domain" description="ABC transmembrane type-1" evidence="9">
    <location>
        <begin position="59"/>
        <end position="251"/>
    </location>
</feature>
<dbReference type="InterPro" id="IPR000515">
    <property type="entry name" value="MetI-like"/>
</dbReference>
<accession>A0A0T6LK73</accession>
<keyword evidence="6 7" id="KW-0472">Membrane</keyword>
<keyword evidence="5 7" id="KW-1133">Transmembrane helix</keyword>
<evidence type="ECO:0000256" key="7">
    <source>
        <dbReference type="RuleBase" id="RU363032"/>
    </source>
</evidence>
<feature type="transmembrane region" description="Helical" evidence="7">
    <location>
        <begin position="70"/>
        <end position="89"/>
    </location>
</feature>
<evidence type="ECO:0000256" key="5">
    <source>
        <dbReference type="ARBA" id="ARBA00022989"/>
    </source>
</evidence>
<dbReference type="OrthoDB" id="7274389at2"/>
<dbReference type="GO" id="GO:0055085">
    <property type="term" value="P:transmembrane transport"/>
    <property type="evidence" value="ECO:0007669"/>
    <property type="project" value="InterPro"/>
</dbReference>
<feature type="transmembrane region" description="Helical" evidence="7">
    <location>
        <begin position="226"/>
        <end position="247"/>
    </location>
</feature>
<evidence type="ECO:0000256" key="8">
    <source>
        <dbReference type="SAM" id="MobiDB-lite"/>
    </source>
</evidence>
<sequence>MIRARHQDKLWLRLAVPVLSVLAVVAVWLLLVHGVGVAPYVLPSPSATVRAIADDWDVLSDGIVITGKEFVLGFLVGTATGFGLAVFMAQSRWVLRALYPILIASQAVPIIAIGAALVIWLGFGLTPKVVIVALIVFFPVVVNVLDGLSSVDEDSINLARSMGGGPWRTFRTVRLPATYTPLFSALKMSATFSVTGAVIGEQTASSTGGLGVYLTQQQSRLNTAAVFADIVLLAAMGIIAFALIAVLETIATPWRRHGSAPRRWRTHVSRPGDVAPGSEVRPAEAAPPVPASKGAR</sequence>
<comment type="similarity">
    <text evidence="7">Belongs to the binding-protein-dependent transport system permease family.</text>
</comment>
<dbReference type="RefSeq" id="WP_018386542.1">
    <property type="nucleotide sequence ID" value="NZ_LLZU01000039.1"/>
</dbReference>
<feature type="region of interest" description="Disordered" evidence="8">
    <location>
        <begin position="258"/>
        <end position="296"/>
    </location>
</feature>
<dbReference type="eggNOG" id="COG0600">
    <property type="taxonomic scope" value="Bacteria"/>
</dbReference>
<dbReference type="Pfam" id="PF00528">
    <property type="entry name" value="BPD_transp_1"/>
    <property type="match status" value="1"/>
</dbReference>
<dbReference type="PANTHER" id="PTHR30151:SF20">
    <property type="entry name" value="ABC TRANSPORTER PERMEASE PROTEIN HI_0355-RELATED"/>
    <property type="match status" value="1"/>
</dbReference>
<proteinExistence type="inferred from homology"/>
<keyword evidence="11" id="KW-1185">Reference proteome</keyword>
<organism evidence="10 11">
    <name type="scientific">Wenjunlia vitaminophila</name>
    <name type="common">Streptomyces vitaminophilus</name>
    <dbReference type="NCBI Taxonomy" id="76728"/>
    <lineage>
        <taxon>Bacteria</taxon>
        <taxon>Bacillati</taxon>
        <taxon>Actinomycetota</taxon>
        <taxon>Actinomycetes</taxon>
        <taxon>Kitasatosporales</taxon>
        <taxon>Streptomycetaceae</taxon>
        <taxon>Wenjunlia</taxon>
    </lineage>
</organism>
<evidence type="ECO:0000256" key="1">
    <source>
        <dbReference type="ARBA" id="ARBA00004651"/>
    </source>
</evidence>
<keyword evidence="2 7" id="KW-0813">Transport</keyword>
<evidence type="ECO:0000256" key="3">
    <source>
        <dbReference type="ARBA" id="ARBA00022475"/>
    </source>
</evidence>
<dbReference type="Proteomes" id="UP000050867">
    <property type="component" value="Unassembled WGS sequence"/>
</dbReference>
<name>A0A0T6LK73_WENVI</name>
<dbReference type="PANTHER" id="PTHR30151">
    <property type="entry name" value="ALKANE SULFONATE ABC TRANSPORTER-RELATED, MEMBRANE SUBUNIT"/>
    <property type="match status" value="1"/>
</dbReference>
<evidence type="ECO:0000313" key="10">
    <source>
        <dbReference type="EMBL" id="KRV46458.1"/>
    </source>
</evidence>
<dbReference type="GO" id="GO:0005886">
    <property type="term" value="C:plasma membrane"/>
    <property type="evidence" value="ECO:0007669"/>
    <property type="project" value="UniProtKB-SubCell"/>
</dbReference>
<evidence type="ECO:0000259" key="9">
    <source>
        <dbReference type="PROSITE" id="PS50928"/>
    </source>
</evidence>